<dbReference type="EMBL" id="CP062796">
    <property type="protein sequence ID" value="QUL97796.1"/>
    <property type="molecule type" value="Genomic_DNA"/>
</dbReference>
<sequence length="100" mass="11621">MRNRPSRKRWPRMKLGLIWFVGLALFISLAVRQTEVLSAKKRLKALQEEIRYYSAQNSALEKQIEILKSDEHIEKVAREKLGLVRPGEVQYVVQKGDTGK</sequence>
<evidence type="ECO:0000256" key="1">
    <source>
        <dbReference type="SAM" id="Coils"/>
    </source>
</evidence>
<keyword evidence="1" id="KW-0175">Coiled coil</keyword>
<feature type="coiled-coil region" evidence="1">
    <location>
        <begin position="29"/>
        <end position="63"/>
    </location>
</feature>
<name>A0AAT9L9Q4_9FIRM</name>
<organism evidence="2">
    <name type="scientific">Candidatus Fermentithermobacillus carboniphilus</name>
    <dbReference type="NCBI Taxonomy" id="3085328"/>
    <lineage>
        <taxon>Bacteria</taxon>
        <taxon>Bacillati</taxon>
        <taxon>Bacillota</taxon>
        <taxon>Candidatus Fermentithermobacillia</taxon>
        <taxon>Candidatus Fermentithermobacillales</taxon>
        <taxon>Candidatus Fermentithermobacillaceae</taxon>
        <taxon>Candidatus Fermentithermobacillus</taxon>
    </lineage>
</organism>
<gene>
    <name evidence="2" type="ORF">IMF26_06725</name>
</gene>
<accession>A0AAT9L9Q4</accession>
<reference evidence="2" key="2">
    <citation type="journal article" date="2023" name="Biology">
        <title>Prokaryotic Life Associated with Coal-Fire Gas Vents Revealed by Metagenomics.</title>
        <authorList>
            <person name="Kadnikov V.V."/>
            <person name="Mardanov A.V."/>
            <person name="Beletsky A.V."/>
            <person name="Karnachuk O.V."/>
            <person name="Ravin N.V."/>
        </authorList>
    </citation>
    <scope>NUCLEOTIDE SEQUENCE</scope>
    <source>
        <strain evidence="2">Bu02</strain>
    </source>
</reference>
<dbReference type="KEGG" id="fcz:IMF26_06725"/>
<evidence type="ECO:0000313" key="2">
    <source>
        <dbReference type="EMBL" id="QUL97796.1"/>
    </source>
</evidence>
<dbReference type="InterPro" id="IPR007060">
    <property type="entry name" value="FtsL/DivIC"/>
</dbReference>
<proteinExistence type="predicted"/>
<reference evidence="2" key="1">
    <citation type="submission" date="2020-10" db="EMBL/GenBank/DDBJ databases">
        <authorList>
            <person name="Kadnikov V."/>
            <person name="Beletsky A.V."/>
            <person name="Mardanov A.V."/>
            <person name="Karnachuk O.V."/>
            <person name="Ravin N.V."/>
        </authorList>
    </citation>
    <scope>NUCLEOTIDE SEQUENCE</scope>
    <source>
        <strain evidence="2">Bu02</strain>
    </source>
</reference>
<dbReference type="Pfam" id="PF04977">
    <property type="entry name" value="DivIC"/>
    <property type="match status" value="1"/>
</dbReference>
<dbReference type="AlphaFoldDB" id="A0AAT9L9Q4"/>
<protein>
    <submittedName>
        <fullName evidence="2">Septum formation initiator family protein</fullName>
    </submittedName>
</protein>